<accession>A0AAN6SK99</accession>
<dbReference type="EMBL" id="MU854791">
    <property type="protein sequence ID" value="KAK4031481.1"/>
    <property type="molecule type" value="Genomic_DNA"/>
</dbReference>
<evidence type="ECO:0000313" key="4">
    <source>
        <dbReference type="Proteomes" id="UP001303115"/>
    </source>
</evidence>
<evidence type="ECO:0000256" key="2">
    <source>
        <dbReference type="SAM" id="MobiDB-lite"/>
    </source>
</evidence>
<comment type="similarity">
    <text evidence="1">Belongs to the asaB hydroxylase/desaturase family.</text>
</comment>
<feature type="compositionally biased region" description="Low complexity" evidence="2">
    <location>
        <begin position="1"/>
        <end position="16"/>
    </location>
</feature>
<name>A0AAN6SK99_9PEZI</name>
<evidence type="ECO:0000313" key="3">
    <source>
        <dbReference type="EMBL" id="KAK4031481.1"/>
    </source>
</evidence>
<proteinExistence type="inferred from homology"/>
<dbReference type="Proteomes" id="UP001303115">
    <property type="component" value="Unassembled WGS sequence"/>
</dbReference>
<dbReference type="AlphaFoldDB" id="A0AAN6SK99"/>
<feature type="region of interest" description="Disordered" evidence="2">
    <location>
        <begin position="1"/>
        <end position="23"/>
    </location>
</feature>
<dbReference type="PANTHER" id="PTHR34598:SF3">
    <property type="entry name" value="OXIDOREDUCTASE AN1597"/>
    <property type="match status" value="1"/>
</dbReference>
<evidence type="ECO:0008006" key="5">
    <source>
        <dbReference type="Google" id="ProtNLM"/>
    </source>
</evidence>
<dbReference type="PANTHER" id="PTHR34598">
    <property type="entry name" value="BLL6449 PROTEIN"/>
    <property type="match status" value="1"/>
</dbReference>
<dbReference type="GO" id="GO:0016491">
    <property type="term" value="F:oxidoreductase activity"/>
    <property type="evidence" value="ECO:0007669"/>
    <property type="project" value="InterPro"/>
</dbReference>
<organism evidence="3 4">
    <name type="scientific">Parachaetomium inaequale</name>
    <dbReference type="NCBI Taxonomy" id="2588326"/>
    <lineage>
        <taxon>Eukaryota</taxon>
        <taxon>Fungi</taxon>
        <taxon>Dikarya</taxon>
        <taxon>Ascomycota</taxon>
        <taxon>Pezizomycotina</taxon>
        <taxon>Sordariomycetes</taxon>
        <taxon>Sordariomycetidae</taxon>
        <taxon>Sordariales</taxon>
        <taxon>Chaetomiaceae</taxon>
        <taxon>Parachaetomium</taxon>
    </lineage>
</organism>
<evidence type="ECO:0000256" key="1">
    <source>
        <dbReference type="ARBA" id="ARBA00023604"/>
    </source>
</evidence>
<keyword evidence="4" id="KW-1185">Reference proteome</keyword>
<comment type="caution">
    <text evidence="3">The sequence shown here is derived from an EMBL/GenBank/DDBJ whole genome shotgun (WGS) entry which is preliminary data.</text>
</comment>
<gene>
    <name evidence="3" type="ORF">C8A01DRAFT_51447</name>
</gene>
<reference evidence="4" key="1">
    <citation type="journal article" date="2023" name="Mol. Phylogenet. Evol.">
        <title>Genome-scale phylogeny and comparative genomics of the fungal order Sordariales.</title>
        <authorList>
            <person name="Hensen N."/>
            <person name="Bonometti L."/>
            <person name="Westerberg I."/>
            <person name="Brannstrom I.O."/>
            <person name="Guillou S."/>
            <person name="Cros-Aarteil S."/>
            <person name="Calhoun S."/>
            <person name="Haridas S."/>
            <person name="Kuo A."/>
            <person name="Mondo S."/>
            <person name="Pangilinan J."/>
            <person name="Riley R."/>
            <person name="LaButti K."/>
            <person name="Andreopoulos B."/>
            <person name="Lipzen A."/>
            <person name="Chen C."/>
            <person name="Yan M."/>
            <person name="Daum C."/>
            <person name="Ng V."/>
            <person name="Clum A."/>
            <person name="Steindorff A."/>
            <person name="Ohm R.A."/>
            <person name="Martin F."/>
            <person name="Silar P."/>
            <person name="Natvig D.O."/>
            <person name="Lalanne C."/>
            <person name="Gautier V."/>
            <person name="Ament-Velasquez S.L."/>
            <person name="Kruys A."/>
            <person name="Hutchinson M.I."/>
            <person name="Powell A.J."/>
            <person name="Barry K."/>
            <person name="Miller A.N."/>
            <person name="Grigoriev I.V."/>
            <person name="Debuchy R."/>
            <person name="Gladieux P."/>
            <person name="Hiltunen Thoren M."/>
            <person name="Johannesson H."/>
        </authorList>
    </citation>
    <scope>NUCLEOTIDE SEQUENCE [LARGE SCALE GENOMIC DNA]</scope>
    <source>
        <strain evidence="4">CBS 284.82</strain>
    </source>
</reference>
<sequence>MATATLASQSAAAPPTVLDEKPGQHNVQTIMNYYKEAEDGSPPAPFYIDQTMAQQKQTHPILPVQVEVTDISGSEEKYTLDSHGFQIVRHESKEKDFLDEDQIKSNYFRETEKLLKDVTGATRVFVFDYTIRRAKTDESVSRGPVHYVHIDQTESASVDRVRYHLPGEAESLLQKRFQIINVWRPIKTVLKDPFAFADSTSVDESDLVAVAYIYPDRKGETYVVKPSPSHRWYFKYAQRPDEVTLIKCYDSETGVARRVPHSAFVDPAEEDKEARESIEVRTLVFYDN</sequence>
<protein>
    <recommendedName>
        <fullName evidence="5">Methyltransferase</fullName>
    </recommendedName>
</protein>
<dbReference type="NCBIfam" id="NF041278">
    <property type="entry name" value="CmcJ_NvfI_EfuI"/>
    <property type="match status" value="1"/>
</dbReference>
<dbReference type="InterPro" id="IPR044053">
    <property type="entry name" value="AsaB-like"/>
</dbReference>